<keyword evidence="3" id="KW-0964">Secreted</keyword>
<comment type="subcellular location">
    <subcellularLocation>
        <location evidence="1">Secreted</location>
    </subcellularLocation>
</comment>
<dbReference type="PANTHER" id="PTHR13234">
    <property type="entry name" value="GAMMA-INTERFERON INDUCIBLE LYSOSOMAL THIOL REDUCTASE GILT"/>
    <property type="match status" value="1"/>
</dbReference>
<evidence type="ECO:0000256" key="5">
    <source>
        <dbReference type="ARBA" id="ARBA00023180"/>
    </source>
</evidence>
<comment type="similarity">
    <text evidence="2">Belongs to the GILT family.</text>
</comment>
<feature type="signal peptide" evidence="6">
    <location>
        <begin position="1"/>
        <end position="23"/>
    </location>
</feature>
<dbReference type="Pfam" id="PF03227">
    <property type="entry name" value="GILT"/>
    <property type="match status" value="1"/>
</dbReference>
<evidence type="ECO:0000256" key="4">
    <source>
        <dbReference type="ARBA" id="ARBA00022729"/>
    </source>
</evidence>
<keyword evidence="8" id="KW-1185">Reference proteome</keyword>
<dbReference type="EMBL" id="JASJQH010000573">
    <property type="protein sequence ID" value="KAK9763723.1"/>
    <property type="molecule type" value="Genomic_DNA"/>
</dbReference>
<accession>A0ABR2WQC3</accession>
<feature type="chain" id="PRO_5046107754" evidence="6">
    <location>
        <begin position="24"/>
        <end position="235"/>
    </location>
</feature>
<dbReference type="Proteomes" id="UP001479436">
    <property type="component" value="Unassembled WGS sequence"/>
</dbReference>
<gene>
    <name evidence="7" type="ORF">K7432_009357</name>
</gene>
<sequence>MRSFSTFIQSTLLATLAAQIAQGSGLKQSPFGVQTFYPSSVPVDLYVMSKCPDAVRCEEVFGQVLDKVGGIINLNIHYIGEEKEGNLVCKHGEQECRGNKMQLCAKALYRWHQTPSVWYRFIQCQNEEYQEIGSDESLEYCALKKDMSYKRLRECTDGSYGTRLLNQSFTESKKLAVSTSCTMIINQQVRCVHDSTWKECDGGHEVDDFVRDICAVYKTNSPSATLPKGCSSSIL</sequence>
<keyword evidence="5" id="KW-0325">Glycoprotein</keyword>
<keyword evidence="4 6" id="KW-0732">Signal</keyword>
<comment type="caution">
    <text evidence="7">The sequence shown here is derived from an EMBL/GenBank/DDBJ whole genome shotgun (WGS) entry which is preliminary data.</text>
</comment>
<organism evidence="7 8">
    <name type="scientific">Basidiobolus ranarum</name>
    <dbReference type="NCBI Taxonomy" id="34480"/>
    <lineage>
        <taxon>Eukaryota</taxon>
        <taxon>Fungi</taxon>
        <taxon>Fungi incertae sedis</taxon>
        <taxon>Zoopagomycota</taxon>
        <taxon>Entomophthoromycotina</taxon>
        <taxon>Basidiobolomycetes</taxon>
        <taxon>Basidiobolales</taxon>
        <taxon>Basidiobolaceae</taxon>
        <taxon>Basidiobolus</taxon>
    </lineage>
</organism>
<evidence type="ECO:0000256" key="2">
    <source>
        <dbReference type="ARBA" id="ARBA00005679"/>
    </source>
</evidence>
<evidence type="ECO:0000313" key="7">
    <source>
        <dbReference type="EMBL" id="KAK9763723.1"/>
    </source>
</evidence>
<evidence type="ECO:0000313" key="8">
    <source>
        <dbReference type="Proteomes" id="UP001479436"/>
    </source>
</evidence>
<dbReference type="InterPro" id="IPR004911">
    <property type="entry name" value="Interferon-induced_GILT"/>
</dbReference>
<evidence type="ECO:0000256" key="6">
    <source>
        <dbReference type="SAM" id="SignalP"/>
    </source>
</evidence>
<evidence type="ECO:0000256" key="1">
    <source>
        <dbReference type="ARBA" id="ARBA00004613"/>
    </source>
</evidence>
<proteinExistence type="inferred from homology"/>
<protein>
    <submittedName>
        <fullName evidence="7">Uncharacterized protein</fullName>
    </submittedName>
</protein>
<evidence type="ECO:0000256" key="3">
    <source>
        <dbReference type="ARBA" id="ARBA00022525"/>
    </source>
</evidence>
<name>A0ABR2WQC3_9FUNG</name>
<reference evidence="7 8" key="1">
    <citation type="submission" date="2023-04" db="EMBL/GenBank/DDBJ databases">
        <title>Genome of Basidiobolus ranarum AG-B5.</title>
        <authorList>
            <person name="Stajich J.E."/>
            <person name="Carter-House D."/>
            <person name="Gryganskyi A."/>
        </authorList>
    </citation>
    <scope>NUCLEOTIDE SEQUENCE [LARGE SCALE GENOMIC DNA]</scope>
    <source>
        <strain evidence="7 8">AG-B5</strain>
    </source>
</reference>
<dbReference type="PANTHER" id="PTHR13234:SF8">
    <property type="entry name" value="GAMMA-INTERFERON-INDUCIBLE LYSOSOMAL THIOL REDUCTASE"/>
    <property type="match status" value="1"/>
</dbReference>
<dbReference type="Gene3D" id="3.40.30.10">
    <property type="entry name" value="Glutaredoxin"/>
    <property type="match status" value="1"/>
</dbReference>